<dbReference type="PANTHER" id="PTHR43591:SF110">
    <property type="entry name" value="RHODANESE DOMAIN-CONTAINING PROTEIN"/>
    <property type="match status" value="1"/>
</dbReference>
<protein>
    <submittedName>
        <fullName evidence="2">Class I SAM-dependent methyltransferase</fullName>
        <ecNumber evidence="2">2.1.-.-</ecNumber>
    </submittedName>
</protein>
<dbReference type="InterPro" id="IPR029063">
    <property type="entry name" value="SAM-dependent_MTases_sf"/>
</dbReference>
<dbReference type="InterPro" id="IPR013216">
    <property type="entry name" value="Methyltransf_11"/>
</dbReference>
<accession>A0AAU7CFH8</accession>
<reference evidence="2" key="1">
    <citation type="submission" date="2024-05" db="EMBL/GenBank/DDBJ databases">
        <title>Planctomycetes of the genus Singulisphaera possess chitinolytic capabilities.</title>
        <authorList>
            <person name="Ivanova A."/>
        </authorList>
    </citation>
    <scope>NUCLEOTIDE SEQUENCE</scope>
    <source>
        <strain evidence="2">Ch08T</strain>
    </source>
</reference>
<evidence type="ECO:0000313" key="2">
    <source>
        <dbReference type="EMBL" id="XBH03955.1"/>
    </source>
</evidence>
<dbReference type="PANTHER" id="PTHR43591">
    <property type="entry name" value="METHYLTRANSFERASE"/>
    <property type="match status" value="1"/>
</dbReference>
<keyword evidence="2" id="KW-0808">Transferase</keyword>
<dbReference type="EC" id="2.1.-.-" evidence="2"/>
<proteinExistence type="predicted"/>
<evidence type="ECO:0000259" key="1">
    <source>
        <dbReference type="Pfam" id="PF08241"/>
    </source>
</evidence>
<dbReference type="EMBL" id="CP155447">
    <property type="protein sequence ID" value="XBH03955.1"/>
    <property type="molecule type" value="Genomic_DNA"/>
</dbReference>
<dbReference type="Gene3D" id="3.40.50.150">
    <property type="entry name" value="Vaccinia Virus protein VP39"/>
    <property type="match status" value="1"/>
</dbReference>
<sequence length="192" mass="21701">MNPYRSRVFSAIRSILGPHAPSHKALDFGSGDGWFSRKIQEEGLATEVISVDVKQRPHSLVDPLVYDGVNLPFENGSFDLVYAIDVLHHCPDPRQSLKEMLRCSRGLILLKDHNYCGTAGWLTLALLDELGNRRFGIPSPHRYQRDWEWFPEIEAGGFAVEEIIHPAICHTGLLGWATNGLQFIGLWRREPS</sequence>
<dbReference type="CDD" id="cd02440">
    <property type="entry name" value="AdoMet_MTases"/>
    <property type="match status" value="1"/>
</dbReference>
<organism evidence="2">
    <name type="scientific">Singulisphaera sp. Ch08</name>
    <dbReference type="NCBI Taxonomy" id="3120278"/>
    <lineage>
        <taxon>Bacteria</taxon>
        <taxon>Pseudomonadati</taxon>
        <taxon>Planctomycetota</taxon>
        <taxon>Planctomycetia</taxon>
        <taxon>Isosphaerales</taxon>
        <taxon>Isosphaeraceae</taxon>
        <taxon>Singulisphaera</taxon>
    </lineage>
</organism>
<dbReference type="SUPFAM" id="SSF53335">
    <property type="entry name" value="S-adenosyl-L-methionine-dependent methyltransferases"/>
    <property type="match status" value="1"/>
</dbReference>
<gene>
    <name evidence="2" type="ORF">V5E97_37505</name>
</gene>
<dbReference type="AlphaFoldDB" id="A0AAU7CFH8"/>
<name>A0AAU7CFH8_9BACT</name>
<dbReference type="RefSeq" id="WP_406696698.1">
    <property type="nucleotide sequence ID" value="NZ_CP155447.1"/>
</dbReference>
<dbReference type="GO" id="GO:0032259">
    <property type="term" value="P:methylation"/>
    <property type="evidence" value="ECO:0007669"/>
    <property type="project" value="UniProtKB-KW"/>
</dbReference>
<keyword evidence="2" id="KW-0489">Methyltransferase</keyword>
<dbReference type="Pfam" id="PF08241">
    <property type="entry name" value="Methyltransf_11"/>
    <property type="match status" value="1"/>
</dbReference>
<feature type="domain" description="Methyltransferase type 11" evidence="1">
    <location>
        <begin position="26"/>
        <end position="103"/>
    </location>
</feature>
<dbReference type="GO" id="GO:0008168">
    <property type="term" value="F:methyltransferase activity"/>
    <property type="evidence" value="ECO:0007669"/>
    <property type="project" value="UniProtKB-KW"/>
</dbReference>